<dbReference type="PROSITE" id="PS50893">
    <property type="entry name" value="ABC_TRANSPORTER_2"/>
    <property type="match status" value="1"/>
</dbReference>
<dbReference type="KEGG" id="acab:QRX50_33895"/>
<keyword evidence="2" id="KW-0813">Transport</keyword>
<feature type="domain" description="ABC transporter" evidence="5">
    <location>
        <begin position="6"/>
        <end position="230"/>
    </location>
</feature>
<dbReference type="InterPro" id="IPR027417">
    <property type="entry name" value="P-loop_NTPase"/>
</dbReference>
<dbReference type="Proteomes" id="UP001236014">
    <property type="component" value="Chromosome"/>
</dbReference>
<organism evidence="6 7">
    <name type="scientific">Amycolatopsis carbonis</name>
    <dbReference type="NCBI Taxonomy" id="715471"/>
    <lineage>
        <taxon>Bacteria</taxon>
        <taxon>Bacillati</taxon>
        <taxon>Actinomycetota</taxon>
        <taxon>Actinomycetes</taxon>
        <taxon>Pseudonocardiales</taxon>
        <taxon>Pseudonocardiaceae</taxon>
        <taxon>Amycolatopsis</taxon>
    </lineage>
</organism>
<evidence type="ECO:0000259" key="5">
    <source>
        <dbReference type="PROSITE" id="PS50893"/>
    </source>
</evidence>
<dbReference type="GO" id="GO:0016887">
    <property type="term" value="F:ATP hydrolysis activity"/>
    <property type="evidence" value="ECO:0007669"/>
    <property type="project" value="InterPro"/>
</dbReference>
<keyword evidence="4 6" id="KW-0067">ATP-binding</keyword>
<sequence length="288" mass="31251">MSTAAIATHALGRRYGRTWGLRDCTLEIGEGRVVGLVGPNGAGKSTLLNLLAGLLRPSTGDLELFGRAVKPGAPSDGVAYLDQRHSLYESFRVREMLEAARRLNRRWDHRAALDRVRELDIPLGRRVGELSGGQRAQVALSMALARRPELLVLDEPVASLDPLARRDLMGSLMAAKADHDCTVVLSSHVVSELERLCDHLVVLDHGRVVLSGDVDDLMAEHVRLTGPASTVDEIRSVPLSCERRGDAATMLLRGPRPALPPGWRAEPVSLEDLVLHHLAAGRPKEVAA</sequence>
<protein>
    <submittedName>
        <fullName evidence="6">ABC transporter ATP-binding protein</fullName>
    </submittedName>
</protein>
<name>A0A9Y2MT23_9PSEU</name>
<evidence type="ECO:0000256" key="3">
    <source>
        <dbReference type="ARBA" id="ARBA00022741"/>
    </source>
</evidence>
<dbReference type="PANTHER" id="PTHR43335:SF2">
    <property type="entry name" value="ABC TRANSPORTER, ATP-BINDING PROTEIN"/>
    <property type="match status" value="1"/>
</dbReference>
<dbReference type="RefSeq" id="WP_285967181.1">
    <property type="nucleotide sequence ID" value="NZ_CP127294.1"/>
</dbReference>
<dbReference type="SUPFAM" id="SSF52540">
    <property type="entry name" value="P-loop containing nucleoside triphosphate hydrolases"/>
    <property type="match status" value="1"/>
</dbReference>
<accession>A0A9Y2MT23</accession>
<dbReference type="CDD" id="cd03230">
    <property type="entry name" value="ABC_DR_subfamily_A"/>
    <property type="match status" value="1"/>
</dbReference>
<keyword evidence="3" id="KW-0547">Nucleotide-binding</keyword>
<dbReference type="Gene3D" id="3.40.50.300">
    <property type="entry name" value="P-loop containing nucleotide triphosphate hydrolases"/>
    <property type="match status" value="1"/>
</dbReference>
<evidence type="ECO:0000256" key="4">
    <source>
        <dbReference type="ARBA" id="ARBA00022840"/>
    </source>
</evidence>
<gene>
    <name evidence="6" type="ORF">QRX50_33895</name>
</gene>
<dbReference type="PANTHER" id="PTHR43335">
    <property type="entry name" value="ABC TRANSPORTER, ATP-BINDING PROTEIN"/>
    <property type="match status" value="1"/>
</dbReference>
<dbReference type="GO" id="GO:0005524">
    <property type="term" value="F:ATP binding"/>
    <property type="evidence" value="ECO:0007669"/>
    <property type="project" value="UniProtKB-KW"/>
</dbReference>
<reference evidence="6 7" key="1">
    <citation type="submission" date="2023-06" db="EMBL/GenBank/DDBJ databases">
        <authorList>
            <person name="Oyuntsetseg B."/>
            <person name="Kim S.B."/>
        </authorList>
    </citation>
    <scope>NUCLEOTIDE SEQUENCE [LARGE SCALE GENOMIC DNA]</scope>
    <source>
        <strain evidence="6 7">2-15</strain>
    </source>
</reference>
<dbReference type="EMBL" id="CP127294">
    <property type="protein sequence ID" value="WIX76433.1"/>
    <property type="molecule type" value="Genomic_DNA"/>
</dbReference>
<dbReference type="InterPro" id="IPR003593">
    <property type="entry name" value="AAA+_ATPase"/>
</dbReference>
<keyword evidence="7" id="KW-1185">Reference proteome</keyword>
<proteinExistence type="inferred from homology"/>
<dbReference type="Pfam" id="PF00005">
    <property type="entry name" value="ABC_tran"/>
    <property type="match status" value="1"/>
</dbReference>
<evidence type="ECO:0000313" key="6">
    <source>
        <dbReference type="EMBL" id="WIX76433.1"/>
    </source>
</evidence>
<dbReference type="InterPro" id="IPR003439">
    <property type="entry name" value="ABC_transporter-like_ATP-bd"/>
</dbReference>
<dbReference type="SMART" id="SM00382">
    <property type="entry name" value="AAA"/>
    <property type="match status" value="1"/>
</dbReference>
<evidence type="ECO:0000256" key="2">
    <source>
        <dbReference type="ARBA" id="ARBA00022448"/>
    </source>
</evidence>
<dbReference type="AlphaFoldDB" id="A0A9Y2MT23"/>
<evidence type="ECO:0000256" key="1">
    <source>
        <dbReference type="ARBA" id="ARBA00005417"/>
    </source>
</evidence>
<comment type="similarity">
    <text evidence="1">Belongs to the ABC transporter superfamily.</text>
</comment>
<evidence type="ECO:0000313" key="7">
    <source>
        <dbReference type="Proteomes" id="UP001236014"/>
    </source>
</evidence>